<dbReference type="SUPFAM" id="SSF56784">
    <property type="entry name" value="HAD-like"/>
    <property type="match status" value="1"/>
</dbReference>
<proteinExistence type="predicted"/>
<evidence type="ECO:0000256" key="1">
    <source>
        <dbReference type="ARBA" id="ARBA00001946"/>
    </source>
</evidence>
<dbReference type="NCBIfam" id="TIGR01509">
    <property type="entry name" value="HAD-SF-IA-v3"/>
    <property type="match status" value="1"/>
</dbReference>
<dbReference type="InterPro" id="IPR036412">
    <property type="entry name" value="HAD-like_sf"/>
</dbReference>
<dbReference type="EMBL" id="HBHI01024807">
    <property type="protein sequence ID" value="CAD9691921.1"/>
    <property type="molecule type" value="Transcribed_RNA"/>
</dbReference>
<sequence length="291" mass="32043">MKSIVVFAVSLISVLKLANGFGTARRFVFPRSEIIDVSSSIIESCTGNSIARSCTTRLFAGEEGEEKKKKKLVIWDCDGVLVDSEALLKQGEVEGLAREGITVTTDDCVRLFSGVSPDKAIINFEREMGQKIPPNFFPDQIAGSMDLFQARLQPLMYDTVHDLDSINIHQCIASGSPKDRVELCVDVAGMRPFFPSKNVFTRELVQKGKPAPDLFLHTAQKMGYLPEECIVIEDSSSGIRAAQAAGMEVLGFLGGGHAQADWYVKDIMAFDIPTVNEQKQVYDWILSKIEA</sequence>
<dbReference type="PANTHER" id="PTHR46193">
    <property type="entry name" value="6-PHOSPHOGLUCONATE PHOSPHATASE"/>
    <property type="match status" value="1"/>
</dbReference>
<dbReference type="PANTHER" id="PTHR46193:SF10">
    <property type="entry name" value="6-PHOSPHOGLUCONATE PHOSPHATASE"/>
    <property type="match status" value="1"/>
</dbReference>
<evidence type="ECO:0000256" key="3">
    <source>
        <dbReference type="ARBA" id="ARBA00022842"/>
    </source>
</evidence>
<dbReference type="InterPro" id="IPR023214">
    <property type="entry name" value="HAD_sf"/>
</dbReference>
<organism evidence="5">
    <name type="scientific">Eucampia antarctica</name>
    <dbReference type="NCBI Taxonomy" id="49252"/>
    <lineage>
        <taxon>Eukaryota</taxon>
        <taxon>Sar</taxon>
        <taxon>Stramenopiles</taxon>
        <taxon>Ochrophyta</taxon>
        <taxon>Bacillariophyta</taxon>
        <taxon>Mediophyceae</taxon>
        <taxon>Biddulphiophycidae</taxon>
        <taxon>Hemiaulales</taxon>
        <taxon>Hemiaulaceae</taxon>
        <taxon>Eucampia</taxon>
    </lineage>
</organism>
<reference evidence="5" key="1">
    <citation type="submission" date="2021-01" db="EMBL/GenBank/DDBJ databases">
        <authorList>
            <person name="Corre E."/>
            <person name="Pelletier E."/>
            <person name="Niang G."/>
            <person name="Scheremetjew M."/>
            <person name="Finn R."/>
            <person name="Kale V."/>
            <person name="Holt S."/>
            <person name="Cochrane G."/>
            <person name="Meng A."/>
            <person name="Brown T."/>
            <person name="Cohen L."/>
        </authorList>
    </citation>
    <scope>NUCLEOTIDE SEQUENCE</scope>
    <source>
        <strain evidence="5">CCMP1452</strain>
    </source>
</reference>
<feature type="chain" id="PRO_5031091981" evidence="4">
    <location>
        <begin position="21"/>
        <end position="291"/>
    </location>
</feature>
<keyword evidence="4" id="KW-0732">Signal</keyword>
<dbReference type="GO" id="GO:0003824">
    <property type="term" value="F:catalytic activity"/>
    <property type="evidence" value="ECO:0007669"/>
    <property type="project" value="UniProtKB-ARBA"/>
</dbReference>
<evidence type="ECO:0000256" key="4">
    <source>
        <dbReference type="SAM" id="SignalP"/>
    </source>
</evidence>
<dbReference type="Gene3D" id="1.10.150.240">
    <property type="entry name" value="Putative phosphatase, domain 2"/>
    <property type="match status" value="1"/>
</dbReference>
<dbReference type="InterPro" id="IPR006439">
    <property type="entry name" value="HAD-SF_hydro_IA"/>
</dbReference>
<gene>
    <name evidence="5" type="ORF">EANT1437_LOCUS12749</name>
</gene>
<evidence type="ECO:0000313" key="5">
    <source>
        <dbReference type="EMBL" id="CAD9691921.1"/>
    </source>
</evidence>
<dbReference type="Pfam" id="PF00702">
    <property type="entry name" value="Hydrolase"/>
    <property type="match status" value="1"/>
</dbReference>
<accession>A0A7S2S7L8</accession>
<dbReference type="AlphaFoldDB" id="A0A7S2S7L8"/>
<dbReference type="InterPro" id="IPR051600">
    <property type="entry name" value="Beta-PGM-like"/>
</dbReference>
<comment type="cofactor">
    <cofactor evidence="1">
        <name>Mg(2+)</name>
        <dbReference type="ChEBI" id="CHEBI:18420"/>
    </cofactor>
</comment>
<keyword evidence="2" id="KW-0479">Metal-binding</keyword>
<evidence type="ECO:0000256" key="2">
    <source>
        <dbReference type="ARBA" id="ARBA00022723"/>
    </source>
</evidence>
<keyword evidence="3" id="KW-0460">Magnesium</keyword>
<name>A0A7S2S7L8_9STRA</name>
<dbReference type="Gene3D" id="3.40.50.1000">
    <property type="entry name" value="HAD superfamily/HAD-like"/>
    <property type="match status" value="1"/>
</dbReference>
<dbReference type="SFLD" id="SFLDG01129">
    <property type="entry name" value="C1.5:_HAD__Beta-PGM__Phosphata"/>
    <property type="match status" value="1"/>
</dbReference>
<protein>
    <submittedName>
        <fullName evidence="5">Uncharacterized protein</fullName>
    </submittedName>
</protein>
<dbReference type="SFLD" id="SFLDS00003">
    <property type="entry name" value="Haloacid_Dehalogenase"/>
    <property type="match status" value="1"/>
</dbReference>
<dbReference type="GO" id="GO:0046872">
    <property type="term" value="F:metal ion binding"/>
    <property type="evidence" value="ECO:0007669"/>
    <property type="project" value="UniProtKB-KW"/>
</dbReference>
<dbReference type="InterPro" id="IPR023198">
    <property type="entry name" value="PGP-like_dom2"/>
</dbReference>
<feature type="signal peptide" evidence="4">
    <location>
        <begin position="1"/>
        <end position="20"/>
    </location>
</feature>